<feature type="binding site" evidence="8">
    <location>
        <position position="138"/>
    </location>
    <ligand>
        <name>substrate</name>
    </ligand>
</feature>
<dbReference type="SMART" id="SM00839">
    <property type="entry name" value="ELFV_dehydrog"/>
    <property type="match status" value="1"/>
</dbReference>
<name>A0A9K3IZ77_HELAN</name>
<dbReference type="GO" id="GO:0005739">
    <property type="term" value="C:mitochondrion"/>
    <property type="evidence" value="ECO:0000318"/>
    <property type="project" value="GO_Central"/>
</dbReference>
<evidence type="ECO:0000259" key="11">
    <source>
        <dbReference type="SMART" id="SM00839"/>
    </source>
</evidence>
<dbReference type="GO" id="GO:0004352">
    <property type="term" value="F:glutamate dehydrogenase (NAD+) activity"/>
    <property type="evidence" value="ECO:0000318"/>
    <property type="project" value="GO_Central"/>
</dbReference>
<comment type="similarity">
    <text evidence="1 6 10">Belongs to the Glu/Leu/Phe/Val dehydrogenases family.</text>
</comment>
<feature type="binding site" evidence="8">
    <location>
        <position position="233"/>
    </location>
    <ligand>
        <name>NAD(+)</name>
        <dbReference type="ChEBI" id="CHEBI:57540"/>
    </ligand>
</feature>
<evidence type="ECO:0000256" key="3">
    <source>
        <dbReference type="ARBA" id="ARBA00023027"/>
    </source>
</evidence>
<proteinExistence type="inferred from homology"/>
<keyword evidence="13" id="KW-1185">Reference proteome</keyword>
<dbReference type="CDD" id="cd01076">
    <property type="entry name" value="NAD_bind_1_Glu_DH"/>
    <property type="match status" value="1"/>
</dbReference>
<dbReference type="InterPro" id="IPR014362">
    <property type="entry name" value="Glu_DH"/>
</dbReference>
<evidence type="ECO:0000256" key="2">
    <source>
        <dbReference type="ARBA" id="ARBA00023002"/>
    </source>
</evidence>
<dbReference type="PIRSF" id="PIRSF000185">
    <property type="entry name" value="Glu_DH"/>
    <property type="match status" value="1"/>
</dbReference>
<dbReference type="InterPro" id="IPR046346">
    <property type="entry name" value="Aminoacid_DH-like_N_sf"/>
</dbReference>
<dbReference type="PROSITE" id="PS00074">
    <property type="entry name" value="GLFV_DEHYDROGENASE"/>
    <property type="match status" value="1"/>
</dbReference>
<accession>A0A9K3IZ77</accession>
<dbReference type="EMBL" id="MNCJ02000320">
    <property type="protein sequence ID" value="KAF5805604.1"/>
    <property type="molecule type" value="Genomic_DNA"/>
</dbReference>
<evidence type="ECO:0000256" key="4">
    <source>
        <dbReference type="ARBA" id="ARBA00047867"/>
    </source>
</evidence>
<gene>
    <name evidence="12" type="ORF">HanXRQr2_Chr05g0211311</name>
</gene>
<feature type="site" description="Important for catalysis" evidence="9">
    <location>
        <position position="190"/>
    </location>
</feature>
<dbReference type="Pfam" id="PF02812">
    <property type="entry name" value="ELFV_dehydrog_N"/>
    <property type="match status" value="1"/>
</dbReference>
<dbReference type="InterPro" id="IPR006095">
    <property type="entry name" value="Glu/Leu/Phe/Val/Trp_DH"/>
</dbReference>
<evidence type="ECO:0000256" key="7">
    <source>
        <dbReference type="PIRSR" id="PIRSR000185-1"/>
    </source>
</evidence>
<dbReference type="AlphaFoldDB" id="A0A9K3IZ77"/>
<dbReference type="InterPro" id="IPR033524">
    <property type="entry name" value="Glu/Leu/Phe/Val_DH_AS"/>
</dbReference>
<feature type="binding site" evidence="8">
    <location>
        <position position="113"/>
    </location>
    <ligand>
        <name>substrate</name>
    </ligand>
</feature>
<protein>
    <recommendedName>
        <fullName evidence="6">Glutamate dehydrogenase</fullName>
    </recommendedName>
</protein>
<evidence type="ECO:0000256" key="1">
    <source>
        <dbReference type="ARBA" id="ARBA00006382"/>
    </source>
</evidence>
<reference evidence="12" key="1">
    <citation type="journal article" date="2017" name="Nature">
        <title>The sunflower genome provides insights into oil metabolism, flowering and Asterid evolution.</title>
        <authorList>
            <person name="Badouin H."/>
            <person name="Gouzy J."/>
            <person name="Grassa C.J."/>
            <person name="Murat F."/>
            <person name="Staton S.E."/>
            <person name="Cottret L."/>
            <person name="Lelandais-Briere C."/>
            <person name="Owens G.L."/>
            <person name="Carrere S."/>
            <person name="Mayjonade B."/>
            <person name="Legrand L."/>
            <person name="Gill N."/>
            <person name="Kane N.C."/>
            <person name="Bowers J.E."/>
            <person name="Hubner S."/>
            <person name="Bellec A."/>
            <person name="Berard A."/>
            <person name="Berges H."/>
            <person name="Blanchet N."/>
            <person name="Boniface M.C."/>
            <person name="Brunel D."/>
            <person name="Catrice O."/>
            <person name="Chaidir N."/>
            <person name="Claudel C."/>
            <person name="Donnadieu C."/>
            <person name="Faraut T."/>
            <person name="Fievet G."/>
            <person name="Helmstetter N."/>
            <person name="King M."/>
            <person name="Knapp S.J."/>
            <person name="Lai Z."/>
            <person name="Le Paslier M.C."/>
            <person name="Lippi Y."/>
            <person name="Lorenzon L."/>
            <person name="Mandel J.R."/>
            <person name="Marage G."/>
            <person name="Marchand G."/>
            <person name="Marquand E."/>
            <person name="Bret-Mestries E."/>
            <person name="Morien E."/>
            <person name="Nambeesan S."/>
            <person name="Nguyen T."/>
            <person name="Pegot-Espagnet P."/>
            <person name="Pouilly N."/>
            <person name="Raftis F."/>
            <person name="Sallet E."/>
            <person name="Schiex T."/>
            <person name="Thomas J."/>
            <person name="Vandecasteele C."/>
            <person name="Vares D."/>
            <person name="Vear F."/>
            <person name="Vautrin S."/>
            <person name="Crespi M."/>
            <person name="Mangin B."/>
            <person name="Burke J.M."/>
            <person name="Salse J."/>
            <person name="Munos S."/>
            <person name="Vincourt P."/>
            <person name="Rieseberg L.H."/>
            <person name="Langlade N.B."/>
        </authorList>
    </citation>
    <scope>NUCLEOTIDE SEQUENCE</scope>
    <source>
        <tissue evidence="12">Leaves</tissue>
    </source>
</reference>
<feature type="binding site" evidence="8">
    <location>
        <position position="264"/>
    </location>
    <ligand>
        <name>NAD(+)</name>
        <dbReference type="ChEBI" id="CHEBI:57540"/>
    </ligand>
</feature>
<dbReference type="PRINTS" id="PR00082">
    <property type="entry name" value="GLFDHDRGNASE"/>
</dbReference>
<feature type="domain" description="Glutamate/phenylalanine/leucine/valine/L-tryptophan dehydrogenase C-terminal" evidence="11">
    <location>
        <begin position="226"/>
        <end position="456"/>
    </location>
</feature>
<dbReference type="InterPro" id="IPR036291">
    <property type="entry name" value="NAD(P)-bd_dom_sf"/>
</dbReference>
<keyword evidence="2 6" id="KW-0560">Oxidoreductase</keyword>
<reference evidence="12" key="2">
    <citation type="submission" date="2020-06" db="EMBL/GenBank/DDBJ databases">
        <title>Helianthus annuus Genome sequencing and assembly Release 2.</title>
        <authorList>
            <person name="Gouzy J."/>
            <person name="Langlade N."/>
            <person name="Munos S."/>
        </authorList>
    </citation>
    <scope>NUCLEOTIDE SEQUENCE</scope>
    <source>
        <tissue evidence="12">Leaves</tissue>
    </source>
</reference>
<comment type="catalytic activity">
    <reaction evidence="4">
        <text>L-glutamate + NAD(+) + H2O = 2-oxoglutarate + NH4(+) + NADH + H(+)</text>
        <dbReference type="Rhea" id="RHEA:15133"/>
        <dbReference type="ChEBI" id="CHEBI:15377"/>
        <dbReference type="ChEBI" id="CHEBI:15378"/>
        <dbReference type="ChEBI" id="CHEBI:16810"/>
        <dbReference type="ChEBI" id="CHEBI:28938"/>
        <dbReference type="ChEBI" id="CHEBI:29985"/>
        <dbReference type="ChEBI" id="CHEBI:57540"/>
        <dbReference type="ChEBI" id="CHEBI:57945"/>
        <dbReference type="EC" id="1.4.1.3"/>
    </reaction>
</comment>
<evidence type="ECO:0000256" key="5">
    <source>
        <dbReference type="ARBA" id="ARBA00048577"/>
    </source>
</evidence>
<comment type="catalytic activity">
    <reaction evidence="5">
        <text>L-glutamate + NADP(+) + H2O = 2-oxoglutarate + NH4(+) + NADPH + H(+)</text>
        <dbReference type="Rhea" id="RHEA:11612"/>
        <dbReference type="ChEBI" id="CHEBI:15377"/>
        <dbReference type="ChEBI" id="CHEBI:15378"/>
        <dbReference type="ChEBI" id="CHEBI:16810"/>
        <dbReference type="ChEBI" id="CHEBI:28938"/>
        <dbReference type="ChEBI" id="CHEBI:29985"/>
        <dbReference type="ChEBI" id="CHEBI:57783"/>
        <dbReference type="ChEBI" id="CHEBI:58349"/>
        <dbReference type="EC" id="1.4.1.3"/>
    </reaction>
</comment>
<evidence type="ECO:0000256" key="10">
    <source>
        <dbReference type="RuleBase" id="RU004417"/>
    </source>
</evidence>
<dbReference type="Proteomes" id="UP000215914">
    <property type="component" value="Unassembled WGS sequence"/>
</dbReference>
<feature type="active site" description="Proton donor" evidence="7">
    <location>
        <position position="150"/>
    </location>
</feature>
<evidence type="ECO:0000256" key="8">
    <source>
        <dbReference type="PIRSR" id="PIRSR000185-2"/>
    </source>
</evidence>
<dbReference type="PANTHER" id="PTHR11606">
    <property type="entry name" value="GLUTAMATE DEHYDROGENASE"/>
    <property type="match status" value="1"/>
</dbReference>
<dbReference type="GO" id="GO:0006538">
    <property type="term" value="P:L-glutamate catabolic process"/>
    <property type="evidence" value="ECO:0000318"/>
    <property type="project" value="GO_Central"/>
</dbReference>
<dbReference type="InterPro" id="IPR006096">
    <property type="entry name" value="Glu/Leu/Phe/Val/Trp_DH_C"/>
</dbReference>
<dbReference type="InterPro" id="IPR033922">
    <property type="entry name" value="NAD_bind_Glu_DH"/>
</dbReference>
<dbReference type="FunFam" id="3.40.50.10860:FF:000003">
    <property type="entry name" value="Glutamate dehydrogenase"/>
    <property type="match status" value="1"/>
</dbReference>
<evidence type="ECO:0000256" key="6">
    <source>
        <dbReference type="PIRNR" id="PIRNR000185"/>
    </source>
</evidence>
<dbReference type="Gramene" id="mRNA:HanXRQr2_Chr05g0211311">
    <property type="protein sequence ID" value="mRNA:HanXRQr2_Chr05g0211311"/>
    <property type="gene ID" value="HanXRQr2_Chr05g0211311"/>
</dbReference>
<dbReference type="GO" id="GO:0000166">
    <property type="term" value="F:nucleotide binding"/>
    <property type="evidence" value="ECO:0007669"/>
    <property type="project" value="UniProtKB-KW"/>
</dbReference>
<dbReference type="Pfam" id="PF00208">
    <property type="entry name" value="ELFV_dehydrog"/>
    <property type="match status" value="1"/>
</dbReference>
<keyword evidence="8" id="KW-0547">Nucleotide-binding</keyword>
<sequence>MRENPPIFPTSPSLLHSLLKIFINNRITPNILHPNNNLPFHTQSPFTMNALAATNRNFRHAARLLSLDSKVETSLLIPYREIKVECTIPKDDGTLTSFVGFRVQHDNSRGPMKGGIRYHPECVEHGEVNALAQLMTWKTAVVNVPYGGAKGGIGCSPKELSTSELERLTRVFTQKIHDLIGVNTDIPAPDMGTNGQTMAWILDEYSKFHGYSPAIVTGKPLDLGGSLGREAATGRGVVYATEALLGEHGKSINGLTFAIQGFGNVGSWVARLIHERGGKIVAVSDVTGAVKNPNGIDIPALLEHKEKTGSLSSFDGGDIMDADELLVHECDVLIPCALGGVLNRENAGDVKAKFIIEAANHPTDPEADEILSKKGVIILPDIYANAGGVTVSYFEWVQNMQAFMWNEEKVNQELKKYMTKAFHSIKTMCRTHECNLRMGAFTLGVSRVARSTVLRGWEA</sequence>
<dbReference type="Gene3D" id="3.40.50.10860">
    <property type="entry name" value="Leucine Dehydrogenase, chain A, domain 1"/>
    <property type="match status" value="1"/>
</dbReference>
<evidence type="ECO:0000313" key="13">
    <source>
        <dbReference type="Proteomes" id="UP000215914"/>
    </source>
</evidence>
<comment type="caution">
    <text evidence="12">The sequence shown here is derived from an EMBL/GenBank/DDBJ whole genome shotgun (WGS) entry which is preliminary data.</text>
</comment>
<dbReference type="SUPFAM" id="SSF51735">
    <property type="entry name" value="NAD(P)-binding Rossmann-fold domains"/>
    <property type="match status" value="1"/>
</dbReference>
<organism evidence="12 13">
    <name type="scientific">Helianthus annuus</name>
    <name type="common">Common sunflower</name>
    <dbReference type="NCBI Taxonomy" id="4232"/>
    <lineage>
        <taxon>Eukaryota</taxon>
        <taxon>Viridiplantae</taxon>
        <taxon>Streptophyta</taxon>
        <taxon>Embryophyta</taxon>
        <taxon>Tracheophyta</taxon>
        <taxon>Spermatophyta</taxon>
        <taxon>Magnoliopsida</taxon>
        <taxon>eudicotyledons</taxon>
        <taxon>Gunneridae</taxon>
        <taxon>Pentapetalae</taxon>
        <taxon>asterids</taxon>
        <taxon>campanulids</taxon>
        <taxon>Asterales</taxon>
        <taxon>Asteraceae</taxon>
        <taxon>Asteroideae</taxon>
        <taxon>Heliantheae alliance</taxon>
        <taxon>Heliantheae</taxon>
        <taxon>Helianthus</taxon>
    </lineage>
</organism>
<dbReference type="Gene3D" id="3.40.50.720">
    <property type="entry name" value="NAD(P)-binding Rossmann-like Domain"/>
    <property type="match status" value="1"/>
</dbReference>
<dbReference type="InterPro" id="IPR006097">
    <property type="entry name" value="Glu/Leu/Phe/Val/Trp_DH_dimer"/>
</dbReference>
<dbReference type="FunFam" id="3.40.50.720:FF:000212">
    <property type="entry name" value="Glutamate dehydrogenase"/>
    <property type="match status" value="1"/>
</dbReference>
<dbReference type="SUPFAM" id="SSF53223">
    <property type="entry name" value="Aminoacid dehydrogenase-like, N-terminal domain"/>
    <property type="match status" value="1"/>
</dbReference>
<evidence type="ECO:0000256" key="9">
    <source>
        <dbReference type="PIRSR" id="PIRSR000185-3"/>
    </source>
</evidence>
<feature type="binding site" evidence="8">
    <location>
        <position position="392"/>
    </location>
    <ligand>
        <name>substrate</name>
    </ligand>
</feature>
<evidence type="ECO:0000313" key="12">
    <source>
        <dbReference type="EMBL" id="KAF5805604.1"/>
    </source>
</evidence>
<keyword evidence="3 8" id="KW-0520">NAD</keyword>
<dbReference type="PANTHER" id="PTHR11606:SF24">
    <property type="entry name" value="NAD-SPECIFIC GLUTAMATE DEHYDROGENASE"/>
    <property type="match status" value="1"/>
</dbReference>